<dbReference type="PANTHER" id="PTHR47150:SF5">
    <property type="entry name" value="OS07G0546750 PROTEIN"/>
    <property type="match status" value="1"/>
</dbReference>
<comment type="caution">
    <text evidence="2">The sequence shown here is derived from an EMBL/GenBank/DDBJ whole genome shotgun (WGS) entry which is preliminary data.</text>
</comment>
<dbReference type="AlphaFoldDB" id="A0A2N5VPD9"/>
<dbReference type="EMBL" id="PGCI01000003">
    <property type="protein sequence ID" value="PLW51871.1"/>
    <property type="molecule type" value="Genomic_DNA"/>
</dbReference>
<protein>
    <submittedName>
        <fullName evidence="2">Uncharacterized protein</fullName>
    </submittedName>
</protein>
<dbReference type="PANTHER" id="PTHR47150">
    <property type="entry name" value="OS12G0169200 PROTEIN"/>
    <property type="match status" value="1"/>
</dbReference>
<evidence type="ECO:0000313" key="2">
    <source>
        <dbReference type="EMBL" id="PLW51871.1"/>
    </source>
</evidence>
<sequence>MVDRRILEGVLKSQSIALTTTRRIQTVLIDTASLIVQDEDNKEQETARGGSRPGRHPNLAQGFEEGYQQLLRDYLELLLRIVNEVTQHNPYFEQRRNAAGVFGLYPVQKIMSAIRMLAYGDAVITARSPP</sequence>
<evidence type="ECO:0000256" key="1">
    <source>
        <dbReference type="SAM" id="MobiDB-lite"/>
    </source>
</evidence>
<evidence type="ECO:0000313" key="3">
    <source>
        <dbReference type="Proteomes" id="UP000235392"/>
    </source>
</evidence>
<accession>A0A2N5VPD9</accession>
<dbReference type="Proteomes" id="UP000235392">
    <property type="component" value="Unassembled WGS sequence"/>
</dbReference>
<feature type="region of interest" description="Disordered" evidence="1">
    <location>
        <begin position="39"/>
        <end position="60"/>
    </location>
</feature>
<gene>
    <name evidence="2" type="ORF">PCASD_00801</name>
</gene>
<reference evidence="2 3" key="1">
    <citation type="submission" date="2017-11" db="EMBL/GenBank/DDBJ databases">
        <title>De novo assembly and phasing of dikaryotic genomes from two isolates of Puccinia coronata f. sp. avenae, the causal agent of oat crown rust.</title>
        <authorList>
            <person name="Miller M.E."/>
            <person name="Zhang Y."/>
            <person name="Omidvar V."/>
            <person name="Sperschneider J."/>
            <person name="Schwessinger B."/>
            <person name="Raley C."/>
            <person name="Palmer J.M."/>
            <person name="Garnica D."/>
            <person name="Upadhyaya N."/>
            <person name="Rathjen J."/>
            <person name="Taylor J.M."/>
            <person name="Park R.F."/>
            <person name="Dodds P.N."/>
            <person name="Hirsch C.D."/>
            <person name="Kianian S.F."/>
            <person name="Figueroa M."/>
        </authorList>
    </citation>
    <scope>NUCLEOTIDE SEQUENCE [LARGE SCALE GENOMIC DNA]</scope>
    <source>
        <strain evidence="2">12SD80</strain>
    </source>
</reference>
<organism evidence="2 3">
    <name type="scientific">Puccinia coronata f. sp. avenae</name>
    <dbReference type="NCBI Taxonomy" id="200324"/>
    <lineage>
        <taxon>Eukaryota</taxon>
        <taxon>Fungi</taxon>
        <taxon>Dikarya</taxon>
        <taxon>Basidiomycota</taxon>
        <taxon>Pucciniomycotina</taxon>
        <taxon>Pucciniomycetes</taxon>
        <taxon>Pucciniales</taxon>
        <taxon>Pucciniaceae</taxon>
        <taxon>Puccinia</taxon>
    </lineage>
</organism>
<name>A0A2N5VPD9_9BASI</name>
<proteinExistence type="predicted"/>